<sequence length="213" mass="25200">MNPLFESVGFEENPVYEQLIADIGKQQYSIVENFFIQDEVALLRQMLQEKHQADAFKKAAIGNRVNETIEKSIRGDFILWMDERKANTVEQLFFNRINHLVDYLNRTCFLGILQKEFHYALYPKGTFYKRHIDTFQNDDRRKLSLVCYLNEEDWLPENGGELVLYLNENGEEMEKVIYPFPGRIVIFESQIIEHEVRPVNTARLSITGWLKTR</sequence>
<dbReference type="PROSITE" id="PS51471">
    <property type="entry name" value="FE2OG_OXY"/>
    <property type="match status" value="1"/>
</dbReference>
<evidence type="ECO:0000256" key="4">
    <source>
        <dbReference type="ARBA" id="ARBA00022964"/>
    </source>
</evidence>
<protein>
    <submittedName>
        <fullName evidence="8">2OG-Fe(II) oxygenase</fullName>
    </submittedName>
</protein>
<keyword evidence="6" id="KW-0408">Iron</keyword>
<accession>A0ABX1DC97</accession>
<comment type="cofactor">
    <cofactor evidence="1">
        <name>L-ascorbate</name>
        <dbReference type="ChEBI" id="CHEBI:38290"/>
    </cofactor>
</comment>
<reference evidence="8 9" key="1">
    <citation type="submission" date="2020-03" db="EMBL/GenBank/DDBJ databases">
        <title>Tamlana sp. nov, isolated from XXX.</title>
        <authorList>
            <person name="Cao W.R."/>
        </authorList>
    </citation>
    <scope>NUCLEOTIDE SEQUENCE [LARGE SCALE GENOMIC DNA]</scope>
    <source>
        <strain evidence="8 9">HST1-43</strain>
    </source>
</reference>
<evidence type="ECO:0000256" key="3">
    <source>
        <dbReference type="ARBA" id="ARBA00022896"/>
    </source>
</evidence>
<dbReference type="EMBL" id="JAAVJS010000001">
    <property type="protein sequence ID" value="NJX13906.1"/>
    <property type="molecule type" value="Genomic_DNA"/>
</dbReference>
<keyword evidence="3" id="KW-0847">Vitamin C</keyword>
<evidence type="ECO:0000259" key="7">
    <source>
        <dbReference type="PROSITE" id="PS51471"/>
    </source>
</evidence>
<dbReference type="InterPro" id="IPR005123">
    <property type="entry name" value="Oxoglu/Fe-dep_dioxygenase_dom"/>
</dbReference>
<dbReference type="InterPro" id="IPR006620">
    <property type="entry name" value="Pro_4_hyd_alph"/>
</dbReference>
<proteinExistence type="predicted"/>
<evidence type="ECO:0000256" key="6">
    <source>
        <dbReference type="ARBA" id="ARBA00023004"/>
    </source>
</evidence>
<dbReference type="SMART" id="SM00702">
    <property type="entry name" value="P4Hc"/>
    <property type="match status" value="1"/>
</dbReference>
<organism evidence="8 9">
    <name type="scientific">Tamlana crocina</name>
    <dbReference type="NCBI Taxonomy" id="393006"/>
    <lineage>
        <taxon>Bacteria</taxon>
        <taxon>Pseudomonadati</taxon>
        <taxon>Bacteroidota</taxon>
        <taxon>Flavobacteriia</taxon>
        <taxon>Flavobacteriales</taxon>
        <taxon>Flavobacteriaceae</taxon>
        <taxon>Tamlana</taxon>
    </lineage>
</organism>
<gene>
    <name evidence="8" type="ORF">HC176_00205</name>
</gene>
<evidence type="ECO:0000313" key="8">
    <source>
        <dbReference type="EMBL" id="NJX13906.1"/>
    </source>
</evidence>
<dbReference type="PANTHER" id="PTHR12907">
    <property type="entry name" value="EGL NINE HOMOLOG-RELATED"/>
    <property type="match status" value="1"/>
</dbReference>
<keyword evidence="9" id="KW-1185">Reference proteome</keyword>
<dbReference type="InterPro" id="IPR044862">
    <property type="entry name" value="Pro_4_hyd_alph_FE2OG_OXY"/>
</dbReference>
<evidence type="ECO:0000256" key="2">
    <source>
        <dbReference type="ARBA" id="ARBA00022723"/>
    </source>
</evidence>
<dbReference type="PANTHER" id="PTHR12907:SF26">
    <property type="entry name" value="HIF PROLYL HYDROXYLASE, ISOFORM C"/>
    <property type="match status" value="1"/>
</dbReference>
<keyword evidence="4" id="KW-0223">Dioxygenase</keyword>
<evidence type="ECO:0000256" key="1">
    <source>
        <dbReference type="ARBA" id="ARBA00001961"/>
    </source>
</evidence>
<dbReference type="RefSeq" id="WP_167916166.1">
    <property type="nucleotide sequence ID" value="NZ_JAAVJS010000001.1"/>
</dbReference>
<keyword evidence="5" id="KW-0560">Oxidoreductase</keyword>
<dbReference type="Proteomes" id="UP000760545">
    <property type="component" value="Unassembled WGS sequence"/>
</dbReference>
<dbReference type="Pfam" id="PF13640">
    <property type="entry name" value="2OG-FeII_Oxy_3"/>
    <property type="match status" value="1"/>
</dbReference>
<dbReference type="Gene3D" id="2.60.120.620">
    <property type="entry name" value="q2cbj1_9rhob like domain"/>
    <property type="match status" value="1"/>
</dbReference>
<evidence type="ECO:0000313" key="9">
    <source>
        <dbReference type="Proteomes" id="UP000760545"/>
    </source>
</evidence>
<name>A0ABX1DC97_9FLAO</name>
<comment type="caution">
    <text evidence="8">The sequence shown here is derived from an EMBL/GenBank/DDBJ whole genome shotgun (WGS) entry which is preliminary data.</text>
</comment>
<feature type="domain" description="Fe2OG dioxygenase" evidence="7">
    <location>
        <begin position="108"/>
        <end position="212"/>
    </location>
</feature>
<keyword evidence="2" id="KW-0479">Metal-binding</keyword>
<dbReference type="InterPro" id="IPR051559">
    <property type="entry name" value="HIF_prolyl_hydroxylases"/>
</dbReference>
<evidence type="ECO:0000256" key="5">
    <source>
        <dbReference type="ARBA" id="ARBA00023002"/>
    </source>
</evidence>